<evidence type="ECO:0000313" key="2">
    <source>
        <dbReference type="Proteomes" id="UP000078463"/>
    </source>
</evidence>
<organism evidence="1 2">
    <name type="scientific">Polynucleobacter wuianus</name>
    <dbReference type="NCBI Taxonomy" id="1743168"/>
    <lineage>
        <taxon>Bacteria</taxon>
        <taxon>Pseudomonadati</taxon>
        <taxon>Pseudomonadota</taxon>
        <taxon>Betaproteobacteria</taxon>
        <taxon>Burkholderiales</taxon>
        <taxon>Burkholderiaceae</taxon>
        <taxon>Polynucleobacter</taxon>
    </lineage>
</organism>
<sequence length="73" mass="8306">MGVAVSNTNPQTPPITLMRIPQILKVMPVSKSKFWLMVQKGEFPKPTKIGRSSFWTIEQVQAYLRERTGQSTN</sequence>
<gene>
    <name evidence="1" type="ORF">A8O14_07900</name>
</gene>
<reference evidence="2" key="1">
    <citation type="submission" date="2016-05" db="EMBL/GenBank/DDBJ databases">
        <title>Polynucleobacter sp. QLW-P1FAT50C-4 genome.</title>
        <authorList>
            <person name="Hahn M.W."/>
        </authorList>
    </citation>
    <scope>NUCLEOTIDE SEQUENCE [LARGE SCALE GENOMIC DNA]</scope>
    <source>
        <strain evidence="2">QLW-P1FAT50C-4</strain>
    </source>
</reference>
<dbReference type="Proteomes" id="UP000078463">
    <property type="component" value="Chromosome"/>
</dbReference>
<accession>A0A191UG58</accession>
<evidence type="ECO:0000313" key="1">
    <source>
        <dbReference type="EMBL" id="ANI99999.1"/>
    </source>
</evidence>
<dbReference type="Gene3D" id="1.10.238.160">
    <property type="match status" value="1"/>
</dbReference>
<name>A0A191UG58_9BURK</name>
<protein>
    <submittedName>
        <fullName evidence="1">Uncharacterized protein</fullName>
    </submittedName>
</protein>
<dbReference type="KEGG" id="pwu:A8O14_07900"/>
<dbReference type="OrthoDB" id="9182156at2"/>
<dbReference type="EMBL" id="CP015922">
    <property type="protein sequence ID" value="ANI99999.1"/>
    <property type="molecule type" value="Genomic_DNA"/>
</dbReference>
<proteinExistence type="predicted"/>
<dbReference type="AlphaFoldDB" id="A0A191UG58"/>
<keyword evidence="2" id="KW-1185">Reference proteome</keyword>